<dbReference type="RefSeq" id="WP_123820661.1">
    <property type="nucleotide sequence ID" value="NZ_RKQG01000002.1"/>
</dbReference>
<sequence length="100" mass="11689">MPGQHRRKRRQEAAQRRQAAQYEGWQWHPLYSTQDYAEFTAYVRRLRAERTHDAERLRLDTFCGRLTHPTTYRISVLMPPDAPPTPDAPPPLDAPPPETP</sequence>
<organism evidence="2 3">
    <name type="scientific">Kitasatospora cineracea</name>
    <dbReference type="NCBI Taxonomy" id="88074"/>
    <lineage>
        <taxon>Bacteria</taxon>
        <taxon>Bacillati</taxon>
        <taxon>Actinomycetota</taxon>
        <taxon>Actinomycetes</taxon>
        <taxon>Kitasatosporales</taxon>
        <taxon>Streptomycetaceae</taxon>
        <taxon>Kitasatospora</taxon>
    </lineage>
</organism>
<accession>A0A3N4R741</accession>
<keyword evidence="3" id="KW-1185">Reference proteome</keyword>
<dbReference type="EMBL" id="RKQG01000002">
    <property type="protein sequence ID" value="RPE29012.1"/>
    <property type="molecule type" value="Genomic_DNA"/>
</dbReference>
<feature type="region of interest" description="Disordered" evidence="1">
    <location>
        <begin position="1"/>
        <end position="23"/>
    </location>
</feature>
<feature type="compositionally biased region" description="Basic residues" evidence="1">
    <location>
        <begin position="1"/>
        <end position="10"/>
    </location>
</feature>
<dbReference type="Proteomes" id="UP000266906">
    <property type="component" value="Unassembled WGS sequence"/>
</dbReference>
<feature type="compositionally biased region" description="Pro residues" evidence="1">
    <location>
        <begin position="80"/>
        <end position="100"/>
    </location>
</feature>
<comment type="caution">
    <text evidence="2">The sequence shown here is derived from an EMBL/GenBank/DDBJ whole genome shotgun (WGS) entry which is preliminary data.</text>
</comment>
<gene>
    <name evidence="2" type="ORF">EDD38_6158</name>
</gene>
<evidence type="ECO:0000313" key="3">
    <source>
        <dbReference type="Proteomes" id="UP000266906"/>
    </source>
</evidence>
<feature type="region of interest" description="Disordered" evidence="1">
    <location>
        <begin position="75"/>
        <end position="100"/>
    </location>
</feature>
<reference evidence="2 3" key="1">
    <citation type="submission" date="2018-11" db="EMBL/GenBank/DDBJ databases">
        <title>Sequencing the genomes of 1000 actinobacteria strains.</title>
        <authorList>
            <person name="Klenk H.-P."/>
        </authorList>
    </citation>
    <scope>NUCLEOTIDE SEQUENCE [LARGE SCALE GENOMIC DNA]</scope>
    <source>
        <strain evidence="2 3">DSM 44781</strain>
    </source>
</reference>
<evidence type="ECO:0000256" key="1">
    <source>
        <dbReference type="SAM" id="MobiDB-lite"/>
    </source>
</evidence>
<protein>
    <submittedName>
        <fullName evidence="2">Uncharacterized protein</fullName>
    </submittedName>
</protein>
<name>A0A3N4R741_9ACTN</name>
<dbReference type="AlphaFoldDB" id="A0A3N4R741"/>
<proteinExistence type="predicted"/>
<evidence type="ECO:0000313" key="2">
    <source>
        <dbReference type="EMBL" id="RPE29012.1"/>
    </source>
</evidence>